<comment type="cofactor">
    <cofactor evidence="1">
        <name>FAD</name>
        <dbReference type="ChEBI" id="CHEBI:57692"/>
    </cofactor>
</comment>
<protein>
    <submittedName>
        <fullName evidence="7">Rhodocoxin reductase</fullName>
        <ecNumber evidence="7">1.18.1.-</ecNumber>
    </submittedName>
</protein>
<keyword evidence="8" id="KW-1185">Reference proteome</keyword>
<dbReference type="GO" id="GO:0016651">
    <property type="term" value="F:oxidoreductase activity, acting on NAD(P)H"/>
    <property type="evidence" value="ECO:0007669"/>
    <property type="project" value="TreeGrafter"/>
</dbReference>
<evidence type="ECO:0000256" key="4">
    <source>
        <dbReference type="ARBA" id="ARBA00023002"/>
    </source>
</evidence>
<dbReference type="Gene3D" id="3.30.390.30">
    <property type="match status" value="1"/>
</dbReference>
<feature type="domain" description="FAD/NAD(P)-binding" evidence="5">
    <location>
        <begin position="3"/>
        <end position="300"/>
    </location>
</feature>
<gene>
    <name evidence="7" type="primary">thcD_2</name>
    <name evidence="7" type="ORF">RS81_01205</name>
</gene>
<sequence>MPHIVIVGGGLAAGTAAEKLRDEGFDGDITVVAAEQYTPYQRPPLSKGYLQGEEGADAVVLHPDDWYAQHRIGVRTGVAATSLEVAAHRVVLDDGSTLAYDSILLATGAQPRSLPLPGIALEGVTTLRRRDDADRLADALRSGGRRLVVIGAGWIGMEVAASARQLGNKVTVVDRDPVPLATALGAEMGAVFRALHEEHDTTVRTSAAIEAVTGDDRAQGVVVDGDEIPADLVVVGVGAVPDTALAETAGVRLLNGILTDSSMRTDAPDVFAAGDVANPYHPVVQRHLRSEHWDNAIKTGEVAARAMLGLRASHRSIPYFYTDQYDLGMELSGYAPLMSSADVVVRGDRDAREFIAFWVDDGTIVGGMNVNVWDVNESVQALIRSGARVDLDALRDPAVPLDSLLSA</sequence>
<reference evidence="7 8" key="1">
    <citation type="submission" date="2015-02" db="EMBL/GenBank/DDBJ databases">
        <title>Draft genome sequences of ten Microbacterium spp. with emphasis on heavy metal contaminated environments.</title>
        <authorList>
            <person name="Corretto E."/>
        </authorList>
    </citation>
    <scope>NUCLEOTIDE SEQUENCE [LARGE SCALE GENOMIC DNA]</scope>
    <source>
        <strain evidence="7 8">DSM 12510</strain>
    </source>
</reference>
<dbReference type="Gene3D" id="3.50.50.60">
    <property type="entry name" value="FAD/NAD(P)-binding domain"/>
    <property type="match status" value="2"/>
</dbReference>
<accession>A0A0M2HCV9</accession>
<keyword evidence="4 7" id="KW-0560">Oxidoreductase</keyword>
<dbReference type="Pfam" id="PF07992">
    <property type="entry name" value="Pyr_redox_2"/>
    <property type="match status" value="1"/>
</dbReference>
<dbReference type="PANTHER" id="PTHR43557:SF2">
    <property type="entry name" value="RIESKE DOMAIN-CONTAINING PROTEIN-RELATED"/>
    <property type="match status" value="1"/>
</dbReference>
<evidence type="ECO:0000313" key="7">
    <source>
        <dbReference type="EMBL" id="KJL42049.1"/>
    </source>
</evidence>
<dbReference type="PRINTS" id="PR00368">
    <property type="entry name" value="FADPNR"/>
</dbReference>
<keyword evidence="3" id="KW-0274">FAD</keyword>
<evidence type="ECO:0000256" key="1">
    <source>
        <dbReference type="ARBA" id="ARBA00001974"/>
    </source>
</evidence>
<dbReference type="InterPro" id="IPR050446">
    <property type="entry name" value="FAD-oxidoreductase/Apoptosis"/>
</dbReference>
<dbReference type="OrthoDB" id="1145at2"/>
<dbReference type="AlphaFoldDB" id="A0A0M2HCV9"/>
<dbReference type="EC" id="1.18.1.-" evidence="7"/>
<proteinExistence type="predicted"/>
<dbReference type="InterPro" id="IPR028202">
    <property type="entry name" value="Reductase_C"/>
</dbReference>
<dbReference type="GO" id="GO:0005737">
    <property type="term" value="C:cytoplasm"/>
    <property type="evidence" value="ECO:0007669"/>
    <property type="project" value="TreeGrafter"/>
</dbReference>
<evidence type="ECO:0000259" key="5">
    <source>
        <dbReference type="Pfam" id="PF07992"/>
    </source>
</evidence>
<evidence type="ECO:0000313" key="8">
    <source>
        <dbReference type="Proteomes" id="UP000033956"/>
    </source>
</evidence>
<keyword evidence="2" id="KW-0285">Flavoprotein</keyword>
<evidence type="ECO:0000256" key="2">
    <source>
        <dbReference type="ARBA" id="ARBA00022630"/>
    </source>
</evidence>
<evidence type="ECO:0000259" key="6">
    <source>
        <dbReference type="Pfam" id="PF14759"/>
    </source>
</evidence>
<dbReference type="InterPro" id="IPR016156">
    <property type="entry name" value="FAD/NAD-linked_Rdtase_dimer_sf"/>
</dbReference>
<feature type="domain" description="Reductase C-terminal" evidence="6">
    <location>
        <begin position="319"/>
        <end position="405"/>
    </location>
</feature>
<dbReference type="PANTHER" id="PTHR43557">
    <property type="entry name" value="APOPTOSIS-INDUCING FACTOR 1"/>
    <property type="match status" value="1"/>
</dbReference>
<dbReference type="Proteomes" id="UP000033956">
    <property type="component" value="Unassembled WGS sequence"/>
</dbReference>
<dbReference type="Pfam" id="PF14759">
    <property type="entry name" value="Reductase_C"/>
    <property type="match status" value="1"/>
</dbReference>
<name>A0A0M2HCV9_9MICO</name>
<dbReference type="SUPFAM" id="SSF51905">
    <property type="entry name" value="FAD/NAD(P)-binding domain"/>
    <property type="match status" value="2"/>
</dbReference>
<organism evidence="7 8">
    <name type="scientific">Microbacterium terrae</name>
    <dbReference type="NCBI Taxonomy" id="69369"/>
    <lineage>
        <taxon>Bacteria</taxon>
        <taxon>Bacillati</taxon>
        <taxon>Actinomycetota</taxon>
        <taxon>Actinomycetes</taxon>
        <taxon>Micrococcales</taxon>
        <taxon>Microbacteriaceae</taxon>
        <taxon>Microbacterium</taxon>
    </lineage>
</organism>
<dbReference type="PRINTS" id="PR00411">
    <property type="entry name" value="PNDRDTASEI"/>
</dbReference>
<comment type="caution">
    <text evidence="7">The sequence shown here is derived from an EMBL/GenBank/DDBJ whole genome shotgun (WGS) entry which is preliminary data.</text>
</comment>
<dbReference type="InterPro" id="IPR023753">
    <property type="entry name" value="FAD/NAD-binding_dom"/>
</dbReference>
<dbReference type="RefSeq" id="WP_045275165.1">
    <property type="nucleotide sequence ID" value="NZ_BAAAUP010000004.1"/>
</dbReference>
<dbReference type="STRING" id="92835.RS81_01205"/>
<dbReference type="SUPFAM" id="SSF55424">
    <property type="entry name" value="FAD/NAD-linked reductases, dimerisation (C-terminal) domain"/>
    <property type="match status" value="1"/>
</dbReference>
<dbReference type="InterPro" id="IPR036188">
    <property type="entry name" value="FAD/NAD-bd_sf"/>
</dbReference>
<dbReference type="PATRIC" id="fig|92835.4.peg.1224"/>
<evidence type="ECO:0000256" key="3">
    <source>
        <dbReference type="ARBA" id="ARBA00022827"/>
    </source>
</evidence>
<dbReference type="EMBL" id="JYIZ01000042">
    <property type="protein sequence ID" value="KJL42049.1"/>
    <property type="molecule type" value="Genomic_DNA"/>
</dbReference>